<dbReference type="InterPro" id="IPR000328">
    <property type="entry name" value="GP41-like"/>
</dbReference>
<dbReference type="PANTHER" id="PTHR37874">
    <property type="entry name" value="RIKEN CDNA 1500011B03 GENE-RELATED"/>
    <property type="match status" value="1"/>
</dbReference>
<dbReference type="EMBL" id="KE680654">
    <property type="protein sequence ID" value="ERE71779.1"/>
    <property type="molecule type" value="Genomic_DNA"/>
</dbReference>
<protein>
    <submittedName>
        <fullName evidence="4">Retroviral envelope protein containing protein</fullName>
    </submittedName>
</protein>
<dbReference type="Pfam" id="PF00517">
    <property type="entry name" value="GP41"/>
    <property type="match status" value="1"/>
</dbReference>
<evidence type="ECO:0000313" key="4">
    <source>
        <dbReference type="EMBL" id="ERE71779.1"/>
    </source>
</evidence>
<name>A0A061I1N9_CRIGR</name>
<dbReference type="Proteomes" id="UP000030759">
    <property type="component" value="Unassembled WGS sequence"/>
</dbReference>
<organism evidence="4 5">
    <name type="scientific">Cricetulus griseus</name>
    <name type="common">Chinese hamster</name>
    <name type="synonym">Cricetulus barabensis griseus</name>
    <dbReference type="NCBI Taxonomy" id="10029"/>
    <lineage>
        <taxon>Eukaryota</taxon>
        <taxon>Metazoa</taxon>
        <taxon>Chordata</taxon>
        <taxon>Craniata</taxon>
        <taxon>Vertebrata</taxon>
        <taxon>Euteleostomi</taxon>
        <taxon>Mammalia</taxon>
        <taxon>Eutheria</taxon>
        <taxon>Euarchontoglires</taxon>
        <taxon>Glires</taxon>
        <taxon>Rodentia</taxon>
        <taxon>Myomorpha</taxon>
        <taxon>Muroidea</taxon>
        <taxon>Cricetidae</taxon>
        <taxon>Cricetinae</taxon>
        <taxon>Cricetulus</taxon>
    </lineage>
</organism>
<evidence type="ECO:0000313" key="5">
    <source>
        <dbReference type="Proteomes" id="UP000030759"/>
    </source>
</evidence>
<feature type="region of interest" description="Disordered" evidence="1">
    <location>
        <begin position="52"/>
        <end position="71"/>
    </location>
</feature>
<evidence type="ECO:0000259" key="3">
    <source>
        <dbReference type="Pfam" id="PF00517"/>
    </source>
</evidence>
<feature type="transmembrane region" description="Helical" evidence="2">
    <location>
        <begin position="114"/>
        <end position="140"/>
    </location>
</feature>
<keyword evidence="2" id="KW-1133">Transmembrane helix</keyword>
<dbReference type="GO" id="GO:0005198">
    <property type="term" value="F:structural molecule activity"/>
    <property type="evidence" value="ECO:0007669"/>
    <property type="project" value="InterPro"/>
</dbReference>
<sequence>MDFPKIRCVHYMDDILLAAKDNKTLNKSYVKLDRQDPVWTAKRLMRRCNKQDEVSNIDPADESDVSAADPSHQCWNGSANTAVVMRVRTFVPILVKVDTGTFPIMEIIRTKWDFVITAALVTAITLSAAAATTAAVAMAAQVQTSETINDIVEKMATTLTTLKSIDGHLKSGILIVNQRVDLLQEQVDDFVTLTSIGCVHFLSSLCITSRLANNFTENSNLSWQLSAYLQGNWSQQFEKLTDTLTQQIVAVNATRLSLPTVNALLTTFKQAFGYLKEWAGVGVLLSMMLLAIVVCLCCLCRIRKSQKSQAAMLVQTFAAVEAGQSPQAWLSMLTDK</sequence>
<dbReference type="InterPro" id="IPR053368">
    <property type="entry name" value="Viral_Envelope_Glycoprotein"/>
</dbReference>
<feature type="transmembrane region" description="Helical" evidence="2">
    <location>
        <begin position="278"/>
        <end position="302"/>
    </location>
</feature>
<dbReference type="PANTHER" id="PTHR37874:SF2">
    <property type="entry name" value="GENE 8113-RELATED"/>
    <property type="match status" value="1"/>
</dbReference>
<gene>
    <name evidence="4" type="ORF">H671_6g15506</name>
</gene>
<keyword evidence="2" id="KW-0472">Membrane</keyword>
<accession>A0A061I1N9</accession>
<evidence type="ECO:0000256" key="2">
    <source>
        <dbReference type="SAM" id="Phobius"/>
    </source>
</evidence>
<keyword evidence="2" id="KW-0812">Transmembrane</keyword>
<keyword evidence="4" id="KW-0946">Virion</keyword>
<reference evidence="5" key="1">
    <citation type="journal article" date="2013" name="Nat. Biotechnol.">
        <title>Chinese hamster genome sequenced from sorted chromosomes.</title>
        <authorList>
            <person name="Brinkrolf K."/>
            <person name="Rupp O."/>
            <person name="Laux H."/>
            <person name="Kollin F."/>
            <person name="Ernst W."/>
            <person name="Linke B."/>
            <person name="Kofler R."/>
            <person name="Romand S."/>
            <person name="Hesse F."/>
            <person name="Budach W.E."/>
            <person name="Galosy S."/>
            <person name="Muller D."/>
            <person name="Noll T."/>
            <person name="Wienberg J."/>
            <person name="Jostock T."/>
            <person name="Leonard M."/>
            <person name="Grillari J."/>
            <person name="Tauch A."/>
            <person name="Goesmann A."/>
            <person name="Helk B."/>
            <person name="Mott J.E."/>
            <person name="Puhler A."/>
            <person name="Borth N."/>
        </authorList>
    </citation>
    <scope>NUCLEOTIDE SEQUENCE [LARGE SCALE GENOMIC DNA]</scope>
    <source>
        <strain evidence="5">17A/GY</strain>
    </source>
</reference>
<proteinExistence type="predicted"/>
<feature type="domain" description="Retroviral envelope protein GP41-like" evidence="3">
    <location>
        <begin position="133"/>
        <end position="299"/>
    </location>
</feature>
<dbReference type="AlphaFoldDB" id="A0A061I1N9"/>
<evidence type="ECO:0000256" key="1">
    <source>
        <dbReference type="SAM" id="MobiDB-lite"/>
    </source>
</evidence>
<keyword evidence="4" id="KW-0261">Viral envelope protein</keyword>